<sequence>MVPSYALLALVHPPLLAHGFDALLLTVREIVPHSPRAQPKKVFNAPTIYMETLTNFPLSQSSQSSYIPSTTKNKNQINDKIILIIHNSPSIPSSSFYLYLLHPLTLFIPSHLLLFLKY</sequence>
<comment type="caution">
    <text evidence="1">The sequence shown here is derived from an EMBL/GenBank/DDBJ whole genome shotgun (WGS) entry which is preliminary data.</text>
</comment>
<evidence type="ECO:0000313" key="2">
    <source>
        <dbReference type="Proteomes" id="UP000006729"/>
    </source>
</evidence>
<accession>A0ACC0SCL5</accession>
<dbReference type="EMBL" id="CM009299">
    <property type="protein sequence ID" value="KAI9386816.1"/>
    <property type="molecule type" value="Genomic_DNA"/>
</dbReference>
<protein>
    <submittedName>
        <fullName evidence="1">Uncharacterized protein</fullName>
    </submittedName>
</protein>
<reference evidence="1 2" key="1">
    <citation type="journal article" date="2006" name="Science">
        <title>The genome of black cottonwood, Populus trichocarpa (Torr. &amp; Gray).</title>
        <authorList>
            <person name="Tuskan G.A."/>
            <person name="Difazio S."/>
            <person name="Jansson S."/>
            <person name="Bohlmann J."/>
            <person name="Grigoriev I."/>
            <person name="Hellsten U."/>
            <person name="Putnam N."/>
            <person name="Ralph S."/>
            <person name="Rombauts S."/>
            <person name="Salamov A."/>
            <person name="Schein J."/>
            <person name="Sterck L."/>
            <person name="Aerts A."/>
            <person name="Bhalerao R.R."/>
            <person name="Bhalerao R.P."/>
            <person name="Blaudez D."/>
            <person name="Boerjan W."/>
            <person name="Brun A."/>
            <person name="Brunner A."/>
            <person name="Busov V."/>
            <person name="Campbell M."/>
            <person name="Carlson J."/>
            <person name="Chalot M."/>
            <person name="Chapman J."/>
            <person name="Chen G.L."/>
            <person name="Cooper D."/>
            <person name="Coutinho P.M."/>
            <person name="Couturier J."/>
            <person name="Covert S."/>
            <person name="Cronk Q."/>
            <person name="Cunningham R."/>
            <person name="Davis J."/>
            <person name="Degroeve S."/>
            <person name="Dejardin A."/>
            <person name="Depamphilis C."/>
            <person name="Detter J."/>
            <person name="Dirks B."/>
            <person name="Dubchak I."/>
            <person name="Duplessis S."/>
            <person name="Ehlting J."/>
            <person name="Ellis B."/>
            <person name="Gendler K."/>
            <person name="Goodstein D."/>
            <person name="Gribskov M."/>
            <person name="Grimwood J."/>
            <person name="Groover A."/>
            <person name="Gunter L."/>
            <person name="Hamberger B."/>
            <person name="Heinze B."/>
            <person name="Helariutta Y."/>
            <person name="Henrissat B."/>
            <person name="Holligan D."/>
            <person name="Holt R."/>
            <person name="Huang W."/>
            <person name="Islam-Faridi N."/>
            <person name="Jones S."/>
            <person name="Jones-Rhoades M."/>
            <person name="Jorgensen R."/>
            <person name="Joshi C."/>
            <person name="Kangasjarvi J."/>
            <person name="Karlsson J."/>
            <person name="Kelleher C."/>
            <person name="Kirkpatrick R."/>
            <person name="Kirst M."/>
            <person name="Kohler A."/>
            <person name="Kalluri U."/>
            <person name="Larimer F."/>
            <person name="Leebens-Mack J."/>
            <person name="Leple J.C."/>
            <person name="Locascio P."/>
            <person name="Lou Y."/>
            <person name="Lucas S."/>
            <person name="Martin F."/>
            <person name="Montanini B."/>
            <person name="Napoli C."/>
            <person name="Nelson D.R."/>
            <person name="Nelson C."/>
            <person name="Nieminen K."/>
            <person name="Nilsson O."/>
            <person name="Pereda V."/>
            <person name="Peter G."/>
            <person name="Philippe R."/>
            <person name="Pilate G."/>
            <person name="Poliakov A."/>
            <person name="Razumovskaya J."/>
            <person name="Richardson P."/>
            <person name="Rinaldi C."/>
            <person name="Ritland K."/>
            <person name="Rouze P."/>
            <person name="Ryaboy D."/>
            <person name="Schmutz J."/>
            <person name="Schrader J."/>
            <person name="Segerman B."/>
            <person name="Shin H."/>
            <person name="Siddiqui A."/>
            <person name="Sterky F."/>
            <person name="Terry A."/>
            <person name="Tsai C.J."/>
            <person name="Uberbacher E."/>
            <person name="Unneberg P."/>
            <person name="Vahala J."/>
            <person name="Wall K."/>
            <person name="Wessler S."/>
            <person name="Yang G."/>
            <person name="Yin T."/>
            <person name="Douglas C."/>
            <person name="Marra M."/>
            <person name="Sandberg G."/>
            <person name="Van de Peer Y."/>
            <person name="Rokhsar D."/>
        </authorList>
    </citation>
    <scope>NUCLEOTIDE SEQUENCE [LARGE SCALE GENOMIC DNA]</scope>
    <source>
        <strain evidence="2">cv. Nisqually</strain>
    </source>
</reference>
<gene>
    <name evidence="1" type="ORF">POPTR_010G081351v4</name>
</gene>
<organism evidence="1 2">
    <name type="scientific">Populus trichocarpa</name>
    <name type="common">Western balsam poplar</name>
    <name type="synonym">Populus balsamifera subsp. trichocarpa</name>
    <dbReference type="NCBI Taxonomy" id="3694"/>
    <lineage>
        <taxon>Eukaryota</taxon>
        <taxon>Viridiplantae</taxon>
        <taxon>Streptophyta</taxon>
        <taxon>Embryophyta</taxon>
        <taxon>Tracheophyta</taxon>
        <taxon>Spermatophyta</taxon>
        <taxon>Magnoliopsida</taxon>
        <taxon>eudicotyledons</taxon>
        <taxon>Gunneridae</taxon>
        <taxon>Pentapetalae</taxon>
        <taxon>rosids</taxon>
        <taxon>fabids</taxon>
        <taxon>Malpighiales</taxon>
        <taxon>Salicaceae</taxon>
        <taxon>Saliceae</taxon>
        <taxon>Populus</taxon>
    </lineage>
</organism>
<evidence type="ECO:0000313" key="1">
    <source>
        <dbReference type="EMBL" id="KAI9386816.1"/>
    </source>
</evidence>
<dbReference type="Proteomes" id="UP000006729">
    <property type="component" value="Chromosome 10"/>
</dbReference>
<keyword evidence="2" id="KW-1185">Reference proteome</keyword>
<proteinExistence type="predicted"/>
<name>A0ACC0SCL5_POPTR</name>